<dbReference type="EMBL" id="BFAD01000017">
    <property type="protein sequence ID" value="GBE89684.1"/>
    <property type="molecule type" value="Genomic_DNA"/>
</dbReference>
<proteinExistence type="predicted"/>
<protein>
    <submittedName>
        <fullName evidence="1">Uncharacterized protein</fullName>
    </submittedName>
</protein>
<keyword evidence="2" id="KW-1185">Reference proteome</keyword>
<organism evidence="1 2">
    <name type="scientific">Sparassis crispa</name>
    <dbReference type="NCBI Taxonomy" id="139825"/>
    <lineage>
        <taxon>Eukaryota</taxon>
        <taxon>Fungi</taxon>
        <taxon>Dikarya</taxon>
        <taxon>Basidiomycota</taxon>
        <taxon>Agaricomycotina</taxon>
        <taxon>Agaricomycetes</taxon>
        <taxon>Polyporales</taxon>
        <taxon>Sparassidaceae</taxon>
        <taxon>Sparassis</taxon>
    </lineage>
</organism>
<dbReference type="AlphaFoldDB" id="A0A401H5J1"/>
<reference evidence="1 2" key="1">
    <citation type="journal article" date="2018" name="Sci. Rep.">
        <title>Genome sequence of the cauliflower mushroom Sparassis crispa (Hanabiratake) and its association with beneficial usage.</title>
        <authorList>
            <person name="Kiyama R."/>
            <person name="Furutani Y."/>
            <person name="Kawaguchi K."/>
            <person name="Nakanishi T."/>
        </authorList>
    </citation>
    <scope>NUCLEOTIDE SEQUENCE [LARGE SCALE GENOMIC DNA]</scope>
</reference>
<name>A0A401H5J1_9APHY</name>
<dbReference type="GeneID" id="38786601"/>
<dbReference type="InParanoid" id="A0A401H5J1"/>
<dbReference type="Proteomes" id="UP000287166">
    <property type="component" value="Unassembled WGS sequence"/>
</dbReference>
<sequence>MAIKRNEKSLGINGIKSTPRLHMGITRLRSVKRRKTPYLSRYDLLPLLVCVPLWEIEPVGLHVGRRLLGSELSERSYRKQSRLCLQVRPWGGYHREEG</sequence>
<evidence type="ECO:0000313" key="1">
    <source>
        <dbReference type="EMBL" id="GBE89684.1"/>
    </source>
</evidence>
<comment type="caution">
    <text evidence="1">The sequence shown here is derived from an EMBL/GenBank/DDBJ whole genome shotgun (WGS) entry which is preliminary data.</text>
</comment>
<gene>
    <name evidence="1" type="ORF">SCP_1700080</name>
</gene>
<dbReference type="RefSeq" id="XP_027620597.1">
    <property type="nucleotide sequence ID" value="XM_027764796.1"/>
</dbReference>
<evidence type="ECO:0000313" key="2">
    <source>
        <dbReference type="Proteomes" id="UP000287166"/>
    </source>
</evidence>
<accession>A0A401H5J1</accession>